<sequence>MPDGTGTATIREEVDAVSTDSRCRPLLSPLAFHHAFASPLTPPNALAYQLWFAFVTGKVFMHCVGGVYVQASPPKRGGSPQPGLAHEPTWFTVVWPLRARQLLGATGERFVERLWTSVAYTLRMEGRL</sequence>
<evidence type="ECO:0000313" key="1">
    <source>
        <dbReference type="EMBL" id="KAG7299409.1"/>
    </source>
</evidence>
<comment type="caution">
    <text evidence="1">The sequence shown here is derived from an EMBL/GenBank/DDBJ whole genome shotgun (WGS) entry which is preliminary data.</text>
</comment>
<accession>A0ABQ7Q2N5</accession>
<dbReference type="Proteomes" id="UP000823941">
    <property type="component" value="Chromosome 22"/>
</dbReference>
<keyword evidence="2" id="KW-1185">Reference proteome</keyword>
<protein>
    <submittedName>
        <fullName evidence="1">Uncharacterized protein</fullName>
    </submittedName>
</protein>
<dbReference type="EMBL" id="JAHIBW010000022">
    <property type="protein sequence ID" value="KAG7299409.1"/>
    <property type="molecule type" value="Genomic_DNA"/>
</dbReference>
<gene>
    <name evidence="1" type="ORF">JYU34_016360</name>
</gene>
<evidence type="ECO:0000313" key="2">
    <source>
        <dbReference type="Proteomes" id="UP000823941"/>
    </source>
</evidence>
<reference evidence="1 2" key="1">
    <citation type="submission" date="2021-06" db="EMBL/GenBank/DDBJ databases">
        <title>A haploid diamondback moth (Plutella xylostella L.) genome assembly resolves 31 chromosomes and identifies a diamide resistance mutation.</title>
        <authorList>
            <person name="Ward C.M."/>
            <person name="Perry K.D."/>
            <person name="Baker G."/>
            <person name="Powis K."/>
            <person name="Heckel D.G."/>
            <person name="Baxter S.W."/>
        </authorList>
    </citation>
    <scope>NUCLEOTIDE SEQUENCE [LARGE SCALE GENOMIC DNA]</scope>
    <source>
        <strain evidence="1 2">LV</strain>
        <tissue evidence="1">Single pupa</tissue>
    </source>
</reference>
<proteinExistence type="predicted"/>
<organism evidence="1 2">
    <name type="scientific">Plutella xylostella</name>
    <name type="common">Diamondback moth</name>
    <name type="synonym">Plutella maculipennis</name>
    <dbReference type="NCBI Taxonomy" id="51655"/>
    <lineage>
        <taxon>Eukaryota</taxon>
        <taxon>Metazoa</taxon>
        <taxon>Ecdysozoa</taxon>
        <taxon>Arthropoda</taxon>
        <taxon>Hexapoda</taxon>
        <taxon>Insecta</taxon>
        <taxon>Pterygota</taxon>
        <taxon>Neoptera</taxon>
        <taxon>Endopterygota</taxon>
        <taxon>Lepidoptera</taxon>
        <taxon>Glossata</taxon>
        <taxon>Ditrysia</taxon>
        <taxon>Yponomeutoidea</taxon>
        <taxon>Plutellidae</taxon>
        <taxon>Plutella</taxon>
    </lineage>
</organism>
<name>A0ABQ7Q2N5_PLUXY</name>